<protein>
    <submittedName>
        <fullName evidence="1">Uncharacterized protein</fullName>
    </submittedName>
</protein>
<gene>
    <name evidence="1" type="ORF">Pint_16181</name>
</gene>
<organism evidence="1 2">
    <name type="scientific">Pistacia integerrima</name>
    <dbReference type="NCBI Taxonomy" id="434235"/>
    <lineage>
        <taxon>Eukaryota</taxon>
        <taxon>Viridiplantae</taxon>
        <taxon>Streptophyta</taxon>
        <taxon>Embryophyta</taxon>
        <taxon>Tracheophyta</taxon>
        <taxon>Spermatophyta</taxon>
        <taxon>Magnoliopsida</taxon>
        <taxon>eudicotyledons</taxon>
        <taxon>Gunneridae</taxon>
        <taxon>Pentapetalae</taxon>
        <taxon>rosids</taxon>
        <taxon>malvids</taxon>
        <taxon>Sapindales</taxon>
        <taxon>Anacardiaceae</taxon>
        <taxon>Pistacia</taxon>
    </lineage>
</organism>
<keyword evidence="2" id="KW-1185">Reference proteome</keyword>
<reference evidence="2" key="1">
    <citation type="journal article" date="2023" name="G3 (Bethesda)">
        <title>Genome assembly and association tests identify interacting loci associated with vigor, precocity, and sex in interspecific pistachio rootstocks.</title>
        <authorList>
            <person name="Palmer W."/>
            <person name="Jacygrad E."/>
            <person name="Sagayaradj S."/>
            <person name="Cavanaugh K."/>
            <person name="Han R."/>
            <person name="Bertier L."/>
            <person name="Beede B."/>
            <person name="Kafkas S."/>
            <person name="Golino D."/>
            <person name="Preece J."/>
            <person name="Michelmore R."/>
        </authorList>
    </citation>
    <scope>NUCLEOTIDE SEQUENCE [LARGE SCALE GENOMIC DNA]</scope>
</reference>
<proteinExistence type="predicted"/>
<name>A0ACC0ZG03_9ROSI</name>
<accession>A0ACC0ZG03</accession>
<evidence type="ECO:0000313" key="1">
    <source>
        <dbReference type="EMBL" id="KAJ0049421.1"/>
    </source>
</evidence>
<dbReference type="EMBL" id="CM047737">
    <property type="protein sequence ID" value="KAJ0049421.1"/>
    <property type="molecule type" value="Genomic_DNA"/>
</dbReference>
<dbReference type="Proteomes" id="UP001163603">
    <property type="component" value="Chromosome 2"/>
</dbReference>
<sequence length="100" mass="11628">MVEFLLFIKFMDERDTTVREKLNSVKDTSKKVKGVARDKISITLSKMKKQTKLEERKKVESELQEVLANLEKQKEDTIKSLDSQIVAFSQEIVNKVLLIQ</sequence>
<comment type="caution">
    <text evidence="1">The sequence shown here is derived from an EMBL/GenBank/DDBJ whole genome shotgun (WGS) entry which is preliminary data.</text>
</comment>
<evidence type="ECO:0000313" key="2">
    <source>
        <dbReference type="Proteomes" id="UP001163603"/>
    </source>
</evidence>